<dbReference type="SUPFAM" id="SSF46689">
    <property type="entry name" value="Homeodomain-like"/>
    <property type="match status" value="1"/>
</dbReference>
<evidence type="ECO:0000256" key="5">
    <source>
        <dbReference type="RuleBase" id="RU367107"/>
    </source>
</evidence>
<evidence type="ECO:0000256" key="3">
    <source>
        <dbReference type="ARBA" id="ARBA00022895"/>
    </source>
</evidence>
<evidence type="ECO:0000256" key="1">
    <source>
        <dbReference type="ARBA" id="ARBA00010467"/>
    </source>
</evidence>
<keyword evidence="8" id="KW-1185">Reference proteome</keyword>
<dbReference type="InterPro" id="IPR001357">
    <property type="entry name" value="BRCT_dom"/>
</dbReference>
<sequence length="165" mass="18378">MPIVYDGTSGSSHGDLFMGLKLFISLRVPQRERWVNLVQGNGGEVVKLEKQADMLIADHVKRNGAVPPPGSYSWQWIEYSVKNGFLQPKDDYRIEGAPVRAAGASVPAKGKRVKFTKEDDEILAKFVLNHERQGNATKGNVIFEDLWKQVSHAHETPGRSHIDGD</sequence>
<dbReference type="GO" id="GO:0031848">
    <property type="term" value="P:protection from non-homologous end joining at telomere"/>
    <property type="evidence" value="ECO:0007669"/>
    <property type="project" value="TreeGrafter"/>
</dbReference>
<protein>
    <recommendedName>
        <fullName evidence="5">DNA-binding protein RAP1</fullName>
    </recommendedName>
</protein>
<proteinExistence type="inferred from homology"/>
<gene>
    <name evidence="7" type="ORF">UCDDA912_g04409</name>
</gene>
<comment type="subcellular location">
    <subcellularLocation>
        <location evidence="5">Nucleus</location>
    </subcellularLocation>
    <subcellularLocation>
        <location evidence="5">Chromosome</location>
        <location evidence="5">Telomere</location>
    </subcellularLocation>
</comment>
<evidence type="ECO:0000256" key="4">
    <source>
        <dbReference type="ARBA" id="ARBA00023242"/>
    </source>
</evidence>
<organism evidence="7 8">
    <name type="scientific">Diaporthe ampelina</name>
    <dbReference type="NCBI Taxonomy" id="1214573"/>
    <lineage>
        <taxon>Eukaryota</taxon>
        <taxon>Fungi</taxon>
        <taxon>Dikarya</taxon>
        <taxon>Ascomycota</taxon>
        <taxon>Pezizomycotina</taxon>
        <taxon>Sordariomycetes</taxon>
        <taxon>Sordariomycetidae</taxon>
        <taxon>Diaporthales</taxon>
        <taxon>Diaporthaceae</taxon>
        <taxon>Diaporthe</taxon>
    </lineage>
</organism>
<keyword evidence="3 5" id="KW-0779">Telomere</keyword>
<dbReference type="Gene3D" id="3.40.50.10190">
    <property type="entry name" value="BRCT domain"/>
    <property type="match status" value="1"/>
</dbReference>
<reference evidence="7 8" key="1">
    <citation type="submission" date="2015-05" db="EMBL/GenBank/DDBJ databases">
        <title>Distinctive expansion of gene families associated with plant cell wall degradation and secondary metabolism in the genomes of grapevine trunk pathogens.</title>
        <authorList>
            <person name="Lawrence D.P."/>
            <person name="Travadon R."/>
            <person name="Rolshausen P.E."/>
            <person name="Baumgartner K."/>
        </authorList>
    </citation>
    <scope>NUCLEOTIDE SEQUENCE [LARGE SCALE GENOMIC DNA]</scope>
    <source>
        <strain evidence="7">DA912</strain>
    </source>
</reference>
<keyword evidence="2 5" id="KW-0158">Chromosome</keyword>
<comment type="subunit">
    <text evidence="5">Homodimer.</text>
</comment>
<dbReference type="PROSITE" id="PS50172">
    <property type="entry name" value="BRCT"/>
    <property type="match status" value="1"/>
</dbReference>
<dbReference type="Pfam" id="PF08914">
    <property type="entry name" value="Myb_Rap1"/>
    <property type="match status" value="1"/>
</dbReference>
<feature type="domain" description="BRCT" evidence="6">
    <location>
        <begin position="12"/>
        <end position="94"/>
    </location>
</feature>
<dbReference type="Pfam" id="PF16589">
    <property type="entry name" value="BRCT_2"/>
    <property type="match status" value="1"/>
</dbReference>
<dbReference type="CDD" id="cd11655">
    <property type="entry name" value="rap1_myb-like"/>
    <property type="match status" value="1"/>
</dbReference>
<dbReference type="GO" id="GO:0070187">
    <property type="term" value="C:shelterin complex"/>
    <property type="evidence" value="ECO:0007669"/>
    <property type="project" value="TreeGrafter"/>
</dbReference>
<dbReference type="Proteomes" id="UP000034680">
    <property type="component" value="Unassembled WGS sequence"/>
</dbReference>
<dbReference type="SUPFAM" id="SSF52113">
    <property type="entry name" value="BRCT domain"/>
    <property type="match status" value="1"/>
</dbReference>
<dbReference type="Gene3D" id="1.10.10.60">
    <property type="entry name" value="Homeodomain-like"/>
    <property type="match status" value="1"/>
</dbReference>
<dbReference type="PANTHER" id="PTHR16466">
    <property type="entry name" value="TELOMERE REPEAT-BINDING FACTOR 2-INTERACTING PROTEIN 1"/>
    <property type="match status" value="1"/>
</dbReference>
<comment type="caution">
    <text evidence="7">The sequence shown here is derived from an EMBL/GenBank/DDBJ whole genome shotgun (WGS) entry which is preliminary data.</text>
</comment>
<accession>A0A0G2HKT2</accession>
<reference evidence="7 8" key="2">
    <citation type="submission" date="2015-05" db="EMBL/GenBank/DDBJ databases">
        <authorList>
            <person name="Morales-Cruz A."/>
            <person name="Amrine K.C."/>
            <person name="Cantu D."/>
        </authorList>
    </citation>
    <scope>NUCLEOTIDE SEQUENCE [LARGE SCALE GENOMIC DNA]</scope>
    <source>
        <strain evidence="7">DA912</strain>
    </source>
</reference>
<evidence type="ECO:0000313" key="8">
    <source>
        <dbReference type="Proteomes" id="UP000034680"/>
    </source>
</evidence>
<evidence type="ECO:0000259" key="6">
    <source>
        <dbReference type="PROSITE" id="PS50172"/>
    </source>
</evidence>
<dbReference type="InterPro" id="IPR009057">
    <property type="entry name" value="Homeodomain-like_sf"/>
</dbReference>
<dbReference type="InterPro" id="IPR036420">
    <property type="entry name" value="BRCT_dom_sf"/>
</dbReference>
<dbReference type="PANTHER" id="PTHR16466:SF6">
    <property type="entry name" value="TELOMERIC REPEAT-BINDING FACTOR 2-INTERACTING PROTEIN 1"/>
    <property type="match status" value="1"/>
</dbReference>
<dbReference type="OrthoDB" id="435460at2759"/>
<dbReference type="GO" id="GO:0042162">
    <property type="term" value="F:telomeric DNA binding"/>
    <property type="evidence" value="ECO:0007669"/>
    <property type="project" value="TreeGrafter"/>
</dbReference>
<dbReference type="STRING" id="1214573.A0A0G2HKT2"/>
<dbReference type="InterPro" id="IPR015010">
    <property type="entry name" value="TERF2IP_Myb"/>
</dbReference>
<keyword evidence="4 5" id="KW-0539">Nucleus</keyword>
<evidence type="ECO:0000256" key="2">
    <source>
        <dbReference type="ARBA" id="ARBA00022454"/>
    </source>
</evidence>
<dbReference type="AlphaFoldDB" id="A0A0G2HKT2"/>
<dbReference type="GO" id="GO:0010833">
    <property type="term" value="P:telomere maintenance via telomere lengthening"/>
    <property type="evidence" value="ECO:0007669"/>
    <property type="project" value="UniProtKB-UniRule"/>
</dbReference>
<comment type="function">
    <text evidence="5">Involved in the regulation of telomere length, clustering and has a specific role in telomere position effect (TPE).</text>
</comment>
<dbReference type="EMBL" id="LCUC01000152">
    <property type="protein sequence ID" value="KKY35628.1"/>
    <property type="molecule type" value="Genomic_DNA"/>
</dbReference>
<evidence type="ECO:0000313" key="7">
    <source>
        <dbReference type="EMBL" id="KKY35628.1"/>
    </source>
</evidence>
<dbReference type="InterPro" id="IPR039595">
    <property type="entry name" value="TE2IP/Rap1"/>
</dbReference>
<comment type="similarity">
    <text evidence="1 5">Belongs to the RAP1 family.</text>
</comment>
<name>A0A0G2HKT2_9PEZI</name>